<dbReference type="HAMAP" id="MF_00158">
    <property type="entry name" value="PanC"/>
    <property type="match status" value="1"/>
</dbReference>
<dbReference type="Proteomes" id="UP000885771">
    <property type="component" value="Unassembled WGS sequence"/>
</dbReference>
<evidence type="ECO:0000256" key="3">
    <source>
        <dbReference type="ARBA" id="ARBA00022598"/>
    </source>
</evidence>
<reference evidence="9" key="1">
    <citation type="journal article" date="2020" name="mSystems">
        <title>Genome- and Community-Level Interaction Insights into Carbon Utilization and Element Cycling Functions of Hydrothermarchaeota in Hydrothermal Sediment.</title>
        <authorList>
            <person name="Zhou Z."/>
            <person name="Liu Y."/>
            <person name="Xu W."/>
            <person name="Pan J."/>
            <person name="Luo Z.H."/>
            <person name="Li M."/>
        </authorList>
    </citation>
    <scope>NUCLEOTIDE SEQUENCE [LARGE SCALE GENOMIC DNA]</scope>
    <source>
        <strain evidence="9">HyVt-460</strain>
    </source>
</reference>
<keyword evidence="6 8" id="KW-0067">ATP-binding</keyword>
<dbReference type="EC" id="6.3.2.1" evidence="8"/>
<dbReference type="GO" id="GO:0005829">
    <property type="term" value="C:cytosol"/>
    <property type="evidence" value="ECO:0007669"/>
    <property type="project" value="TreeGrafter"/>
</dbReference>
<dbReference type="EMBL" id="DRLI01000181">
    <property type="protein sequence ID" value="HHM02311.1"/>
    <property type="molecule type" value="Genomic_DNA"/>
</dbReference>
<comment type="catalytic activity">
    <reaction evidence="7 8">
        <text>(R)-pantoate + beta-alanine + ATP = (R)-pantothenate + AMP + diphosphate + H(+)</text>
        <dbReference type="Rhea" id="RHEA:10912"/>
        <dbReference type="ChEBI" id="CHEBI:15378"/>
        <dbReference type="ChEBI" id="CHEBI:15980"/>
        <dbReference type="ChEBI" id="CHEBI:29032"/>
        <dbReference type="ChEBI" id="CHEBI:30616"/>
        <dbReference type="ChEBI" id="CHEBI:33019"/>
        <dbReference type="ChEBI" id="CHEBI:57966"/>
        <dbReference type="ChEBI" id="CHEBI:456215"/>
        <dbReference type="EC" id="6.3.2.1"/>
    </reaction>
</comment>
<feature type="binding site" evidence="8">
    <location>
        <position position="63"/>
    </location>
    <ligand>
        <name>beta-alanine</name>
        <dbReference type="ChEBI" id="CHEBI:57966"/>
    </ligand>
</feature>
<dbReference type="CDD" id="cd00560">
    <property type="entry name" value="PanC"/>
    <property type="match status" value="1"/>
</dbReference>
<feature type="binding site" evidence="8">
    <location>
        <begin position="32"/>
        <end position="39"/>
    </location>
    <ligand>
        <name>ATP</name>
        <dbReference type="ChEBI" id="CHEBI:30616"/>
    </ligand>
</feature>
<dbReference type="GO" id="GO:0005524">
    <property type="term" value="F:ATP binding"/>
    <property type="evidence" value="ECO:0007669"/>
    <property type="project" value="UniProtKB-KW"/>
</dbReference>
<keyword evidence="3 8" id="KW-0436">Ligase</keyword>
<evidence type="ECO:0000313" key="9">
    <source>
        <dbReference type="EMBL" id="HHM02311.1"/>
    </source>
</evidence>
<feature type="binding site" evidence="8">
    <location>
        <position position="178"/>
    </location>
    <ligand>
        <name>ATP</name>
        <dbReference type="ChEBI" id="CHEBI:30616"/>
    </ligand>
</feature>
<protein>
    <recommendedName>
        <fullName evidence="8">Pantothenate synthetase</fullName>
        <shortName evidence="8">PS</shortName>
        <ecNumber evidence="8">6.3.2.1</ecNumber>
    </recommendedName>
    <alternativeName>
        <fullName evidence="8">Pantoate--beta-alanine ligase</fullName>
    </alternativeName>
    <alternativeName>
        <fullName evidence="8">Pantoate-activating enzyme</fullName>
    </alternativeName>
</protein>
<comment type="miscellaneous">
    <text evidence="8">The reaction proceeds by a bi uni uni bi ping pong mechanism.</text>
</comment>
<dbReference type="Gene3D" id="3.30.1300.10">
    <property type="entry name" value="Pantoate-beta-alanine ligase, C-terminal domain"/>
    <property type="match status" value="1"/>
</dbReference>
<keyword evidence="4 8" id="KW-0566">Pantothenate biosynthesis</keyword>
<comment type="similarity">
    <text evidence="2 8">Belongs to the pantothenate synthetase family.</text>
</comment>
<dbReference type="PANTHER" id="PTHR21299:SF1">
    <property type="entry name" value="PANTOATE--BETA-ALANINE LIGASE"/>
    <property type="match status" value="1"/>
</dbReference>
<evidence type="ECO:0000256" key="4">
    <source>
        <dbReference type="ARBA" id="ARBA00022655"/>
    </source>
</evidence>
<name>A0A7V5RPL1_CALAY</name>
<keyword evidence="8" id="KW-0963">Cytoplasm</keyword>
<evidence type="ECO:0000256" key="2">
    <source>
        <dbReference type="ARBA" id="ARBA00009256"/>
    </source>
</evidence>
<dbReference type="InterPro" id="IPR042176">
    <property type="entry name" value="Pantoate_ligase_C"/>
</dbReference>
<dbReference type="SUPFAM" id="SSF52374">
    <property type="entry name" value="Nucleotidylyl transferase"/>
    <property type="match status" value="1"/>
</dbReference>
<feature type="binding site" evidence="8">
    <location>
        <position position="63"/>
    </location>
    <ligand>
        <name>(R)-pantoate</name>
        <dbReference type="ChEBI" id="CHEBI:15980"/>
    </ligand>
</feature>
<gene>
    <name evidence="8" type="primary">panC</name>
    <name evidence="9" type="ORF">ENJ15_04805</name>
</gene>
<dbReference type="NCBIfam" id="TIGR00018">
    <property type="entry name" value="panC"/>
    <property type="match status" value="1"/>
</dbReference>
<dbReference type="AlphaFoldDB" id="A0A7V5RPL1"/>
<comment type="pathway">
    <text evidence="1 8">Cofactor biosynthesis; (R)-pantothenate biosynthesis; (R)-pantothenate from (R)-pantoate and beta-alanine: step 1/1.</text>
</comment>
<dbReference type="GO" id="GO:0004592">
    <property type="term" value="F:pantoate-beta-alanine ligase activity"/>
    <property type="evidence" value="ECO:0007669"/>
    <property type="project" value="UniProtKB-UniRule"/>
</dbReference>
<evidence type="ECO:0000256" key="8">
    <source>
        <dbReference type="HAMAP-Rule" id="MF_00158"/>
    </source>
</evidence>
<evidence type="ECO:0000256" key="5">
    <source>
        <dbReference type="ARBA" id="ARBA00022741"/>
    </source>
</evidence>
<accession>A0A7V5RPL1</accession>
<proteinExistence type="inferred from homology"/>
<dbReference type="InterPro" id="IPR014729">
    <property type="entry name" value="Rossmann-like_a/b/a_fold"/>
</dbReference>
<dbReference type="Gene3D" id="3.40.50.620">
    <property type="entry name" value="HUPs"/>
    <property type="match status" value="1"/>
</dbReference>
<evidence type="ECO:0000256" key="6">
    <source>
        <dbReference type="ARBA" id="ARBA00022840"/>
    </source>
</evidence>
<evidence type="ECO:0000256" key="7">
    <source>
        <dbReference type="ARBA" id="ARBA00048258"/>
    </source>
</evidence>
<dbReference type="NCBIfam" id="TIGR00125">
    <property type="entry name" value="cyt_tran_rel"/>
    <property type="match status" value="1"/>
</dbReference>
<dbReference type="PANTHER" id="PTHR21299">
    <property type="entry name" value="CYTIDYLATE KINASE/PANTOATE-BETA-ALANINE LIGASE"/>
    <property type="match status" value="1"/>
</dbReference>
<dbReference type="InterPro" id="IPR004821">
    <property type="entry name" value="Cyt_trans-like"/>
</dbReference>
<feature type="binding site" evidence="8">
    <location>
        <begin position="186"/>
        <end position="189"/>
    </location>
    <ligand>
        <name>ATP</name>
        <dbReference type="ChEBI" id="CHEBI:30616"/>
    </ligand>
</feature>
<feature type="binding site" evidence="8">
    <location>
        <begin position="149"/>
        <end position="152"/>
    </location>
    <ligand>
        <name>ATP</name>
        <dbReference type="ChEBI" id="CHEBI:30616"/>
    </ligand>
</feature>
<comment type="subcellular location">
    <subcellularLocation>
        <location evidence="8">Cytoplasm</location>
    </subcellularLocation>
</comment>
<keyword evidence="5 8" id="KW-0547">Nucleotide-binding</keyword>
<comment type="caution">
    <text evidence="9">The sequence shown here is derived from an EMBL/GenBank/DDBJ whole genome shotgun (WGS) entry which is preliminary data.</text>
</comment>
<comment type="function">
    <text evidence="8">Catalyzes the condensation of pantoate with beta-alanine in an ATP-dependent reaction via a pantoyl-adenylate intermediate.</text>
</comment>
<dbReference type="GO" id="GO:0015940">
    <property type="term" value="P:pantothenate biosynthetic process"/>
    <property type="evidence" value="ECO:0007669"/>
    <property type="project" value="UniProtKB-UniRule"/>
</dbReference>
<sequence length="283" mass="32421">MTPKVIKTIGEMRRLSRQWRREGQRIALVPTMGFLHEGHLSLIRRARKAADKTVVSIYVNPTQFAPGEDLDKYPRDFERDLKLCAEEKADAVFFPENHEMYPPGYQTYVFNEHLSDKLCGQTRPTHFKGVTTIVAKLFNIVEADAAVFGQKDAQQALIIRNMARDLNFRTNIIVAPIVRENDGLAMSSRNKYLTPDQRKQALVLNKSLRYAEKQWQEGLRDMARLKADIYTMISARNACRVDYISFVDACTLEEADSRSPEILLALAVFVGTTRLIDNVLLRR</sequence>
<dbReference type="FunFam" id="3.30.1300.10:FF:000001">
    <property type="entry name" value="Pantothenate synthetase"/>
    <property type="match status" value="1"/>
</dbReference>
<evidence type="ECO:0000256" key="1">
    <source>
        <dbReference type="ARBA" id="ARBA00004990"/>
    </source>
</evidence>
<comment type="subunit">
    <text evidence="8">Homodimer.</text>
</comment>
<feature type="binding site" evidence="8">
    <location>
        <position position="155"/>
    </location>
    <ligand>
        <name>(R)-pantoate</name>
        <dbReference type="ChEBI" id="CHEBI:15980"/>
    </ligand>
</feature>
<dbReference type="FunFam" id="3.40.50.620:FF:000013">
    <property type="entry name" value="Pantothenate synthetase"/>
    <property type="match status" value="1"/>
</dbReference>
<feature type="active site" description="Proton donor" evidence="8">
    <location>
        <position position="39"/>
    </location>
</feature>
<dbReference type="Pfam" id="PF02569">
    <property type="entry name" value="Pantoate_ligase"/>
    <property type="match status" value="1"/>
</dbReference>
<organism evidence="9">
    <name type="scientific">Caldithrix abyssi</name>
    <dbReference type="NCBI Taxonomy" id="187145"/>
    <lineage>
        <taxon>Bacteria</taxon>
        <taxon>Pseudomonadati</taxon>
        <taxon>Calditrichota</taxon>
        <taxon>Calditrichia</taxon>
        <taxon>Calditrichales</taxon>
        <taxon>Calditrichaceae</taxon>
        <taxon>Caldithrix</taxon>
    </lineage>
</organism>
<dbReference type="InterPro" id="IPR003721">
    <property type="entry name" value="Pantoate_ligase"/>
</dbReference>
<dbReference type="UniPathway" id="UPA00028">
    <property type="reaction ID" value="UER00005"/>
</dbReference>